<sequence length="117" mass="13236">MEGLIEIALDGKRGTKAEEQNLIEIDLTPTTLPARYITSLSWKPKSSIKKEVGKGDIYLQILCRVWNVDRPGFGNFRLEGFGSKDGLFQKGLRFGIIPQIRVMLKQLLHGFNFLNSN</sequence>
<dbReference type="EMBL" id="JAVYJV010000019">
    <property type="protein sequence ID" value="KAK4345096.1"/>
    <property type="molecule type" value="Genomic_DNA"/>
</dbReference>
<keyword evidence="2" id="KW-1185">Reference proteome</keyword>
<comment type="caution">
    <text evidence="1">The sequence shown here is derived from an EMBL/GenBank/DDBJ whole genome shotgun (WGS) entry which is preliminary data.</text>
</comment>
<gene>
    <name evidence="1" type="ORF">RND71_035272</name>
</gene>
<accession>A0AAE1R579</accession>
<proteinExistence type="predicted"/>
<evidence type="ECO:0000313" key="1">
    <source>
        <dbReference type="EMBL" id="KAK4345096.1"/>
    </source>
</evidence>
<organism evidence="1 2">
    <name type="scientific">Anisodus tanguticus</name>
    <dbReference type="NCBI Taxonomy" id="243964"/>
    <lineage>
        <taxon>Eukaryota</taxon>
        <taxon>Viridiplantae</taxon>
        <taxon>Streptophyta</taxon>
        <taxon>Embryophyta</taxon>
        <taxon>Tracheophyta</taxon>
        <taxon>Spermatophyta</taxon>
        <taxon>Magnoliopsida</taxon>
        <taxon>eudicotyledons</taxon>
        <taxon>Gunneridae</taxon>
        <taxon>Pentapetalae</taxon>
        <taxon>asterids</taxon>
        <taxon>lamiids</taxon>
        <taxon>Solanales</taxon>
        <taxon>Solanaceae</taxon>
        <taxon>Solanoideae</taxon>
        <taxon>Hyoscyameae</taxon>
        <taxon>Anisodus</taxon>
    </lineage>
</organism>
<dbReference type="AlphaFoldDB" id="A0AAE1R579"/>
<dbReference type="Proteomes" id="UP001291623">
    <property type="component" value="Unassembled WGS sequence"/>
</dbReference>
<reference evidence="1" key="1">
    <citation type="submission" date="2023-12" db="EMBL/GenBank/DDBJ databases">
        <title>Genome assembly of Anisodus tanguticus.</title>
        <authorList>
            <person name="Wang Y.-J."/>
        </authorList>
    </citation>
    <scope>NUCLEOTIDE SEQUENCE</scope>
    <source>
        <strain evidence="1">KB-2021</strain>
        <tissue evidence="1">Leaf</tissue>
    </source>
</reference>
<evidence type="ECO:0000313" key="2">
    <source>
        <dbReference type="Proteomes" id="UP001291623"/>
    </source>
</evidence>
<name>A0AAE1R579_9SOLA</name>
<protein>
    <submittedName>
        <fullName evidence="1">Uncharacterized protein</fullName>
    </submittedName>
</protein>